<feature type="non-terminal residue" evidence="1">
    <location>
        <position position="1"/>
    </location>
</feature>
<organism evidence="1">
    <name type="scientific">marine sediment metagenome</name>
    <dbReference type="NCBI Taxonomy" id="412755"/>
    <lineage>
        <taxon>unclassified sequences</taxon>
        <taxon>metagenomes</taxon>
        <taxon>ecological metagenomes</taxon>
    </lineage>
</organism>
<sequence length="118" mass="13105">IRPSLPDAESRERILEILLVKKGFTLEGITLAELAEMTRSLSGREIERFAKQTTAAMIAAGNEAILELVDEGLDSLTDYEIKVRPLSRAGFESARADVTPGVTPEDIEQFTKWREENA</sequence>
<evidence type="ECO:0008006" key="2">
    <source>
        <dbReference type="Google" id="ProtNLM"/>
    </source>
</evidence>
<name>X0Z082_9ZZZZ</name>
<dbReference type="Gene3D" id="1.10.8.60">
    <property type="match status" value="1"/>
</dbReference>
<protein>
    <recommendedName>
        <fullName evidence="2">AAA ATPase AAA+ lid domain-containing protein</fullName>
    </recommendedName>
</protein>
<accession>X0Z082</accession>
<comment type="caution">
    <text evidence="1">The sequence shown here is derived from an EMBL/GenBank/DDBJ whole genome shotgun (WGS) entry which is preliminary data.</text>
</comment>
<reference evidence="1" key="1">
    <citation type="journal article" date="2014" name="Front. Microbiol.">
        <title>High frequency of phylogenetically diverse reductive dehalogenase-homologous genes in deep subseafloor sedimentary metagenomes.</title>
        <authorList>
            <person name="Kawai M."/>
            <person name="Futagami T."/>
            <person name="Toyoda A."/>
            <person name="Takaki Y."/>
            <person name="Nishi S."/>
            <person name="Hori S."/>
            <person name="Arai W."/>
            <person name="Tsubouchi T."/>
            <person name="Morono Y."/>
            <person name="Uchiyama I."/>
            <person name="Ito T."/>
            <person name="Fujiyama A."/>
            <person name="Inagaki F."/>
            <person name="Takami H."/>
        </authorList>
    </citation>
    <scope>NUCLEOTIDE SEQUENCE</scope>
    <source>
        <strain evidence="1">Expedition CK06-06</strain>
    </source>
</reference>
<dbReference type="AlphaFoldDB" id="X0Z082"/>
<dbReference type="SUPFAM" id="SSF52540">
    <property type="entry name" value="P-loop containing nucleoside triphosphate hydrolases"/>
    <property type="match status" value="1"/>
</dbReference>
<evidence type="ECO:0000313" key="1">
    <source>
        <dbReference type="EMBL" id="GAG42081.1"/>
    </source>
</evidence>
<dbReference type="EMBL" id="BARS01057542">
    <property type="protein sequence ID" value="GAG42081.1"/>
    <property type="molecule type" value="Genomic_DNA"/>
</dbReference>
<gene>
    <name evidence="1" type="ORF">S01H1_84332</name>
</gene>
<proteinExistence type="predicted"/>
<dbReference type="InterPro" id="IPR027417">
    <property type="entry name" value="P-loop_NTPase"/>
</dbReference>